<dbReference type="EMBL" id="GGEC01056589">
    <property type="protein sequence ID" value="MBX37073.1"/>
    <property type="molecule type" value="Transcribed_RNA"/>
</dbReference>
<accession>A0A2P2N3M4</accession>
<sequence>MEIIPFESYANKNSSFAAMHFNANNKSENCDK</sequence>
<name>A0A2P2N3M4_RHIMU</name>
<evidence type="ECO:0000313" key="1">
    <source>
        <dbReference type="EMBL" id="MBX37073.1"/>
    </source>
</evidence>
<protein>
    <submittedName>
        <fullName evidence="1">Uncharacterized protein</fullName>
    </submittedName>
</protein>
<organism evidence="1">
    <name type="scientific">Rhizophora mucronata</name>
    <name type="common">Asiatic mangrove</name>
    <dbReference type="NCBI Taxonomy" id="61149"/>
    <lineage>
        <taxon>Eukaryota</taxon>
        <taxon>Viridiplantae</taxon>
        <taxon>Streptophyta</taxon>
        <taxon>Embryophyta</taxon>
        <taxon>Tracheophyta</taxon>
        <taxon>Spermatophyta</taxon>
        <taxon>Magnoliopsida</taxon>
        <taxon>eudicotyledons</taxon>
        <taxon>Gunneridae</taxon>
        <taxon>Pentapetalae</taxon>
        <taxon>rosids</taxon>
        <taxon>fabids</taxon>
        <taxon>Malpighiales</taxon>
        <taxon>Rhizophoraceae</taxon>
        <taxon>Rhizophora</taxon>
    </lineage>
</organism>
<proteinExistence type="predicted"/>
<reference evidence="1" key="1">
    <citation type="submission" date="2018-02" db="EMBL/GenBank/DDBJ databases">
        <title>Rhizophora mucronata_Transcriptome.</title>
        <authorList>
            <person name="Meera S.P."/>
            <person name="Sreeshan A."/>
            <person name="Augustine A."/>
        </authorList>
    </citation>
    <scope>NUCLEOTIDE SEQUENCE</scope>
    <source>
        <tissue evidence="1">Leaf</tissue>
    </source>
</reference>
<dbReference type="AlphaFoldDB" id="A0A2P2N3M4"/>